<name>A0AAD7E6J3_9AGAR</name>
<protein>
    <submittedName>
        <fullName evidence="3">Uncharacterized protein</fullName>
    </submittedName>
</protein>
<feature type="region of interest" description="Disordered" evidence="1">
    <location>
        <begin position="8"/>
        <end position="30"/>
    </location>
</feature>
<dbReference type="Proteomes" id="UP001218218">
    <property type="component" value="Unassembled WGS sequence"/>
</dbReference>
<evidence type="ECO:0000256" key="2">
    <source>
        <dbReference type="SAM" id="Phobius"/>
    </source>
</evidence>
<dbReference type="EMBL" id="JARIHO010000153">
    <property type="protein sequence ID" value="KAJ7300777.1"/>
    <property type="molecule type" value="Genomic_DNA"/>
</dbReference>
<keyword evidence="4" id="KW-1185">Reference proteome</keyword>
<keyword evidence="2" id="KW-1133">Transmembrane helix</keyword>
<evidence type="ECO:0000313" key="3">
    <source>
        <dbReference type="EMBL" id="KAJ7300777.1"/>
    </source>
</evidence>
<comment type="caution">
    <text evidence="3">The sequence shown here is derived from an EMBL/GenBank/DDBJ whole genome shotgun (WGS) entry which is preliminary data.</text>
</comment>
<evidence type="ECO:0000313" key="4">
    <source>
        <dbReference type="Proteomes" id="UP001218218"/>
    </source>
</evidence>
<accession>A0AAD7E6J3</accession>
<sequence>MVWEIGKEVGISGASSTSADEHQHQRPHGLDPVLGDLTAVLRAGLGLGVGVELDAPYSYAVTVQQRAGKALVPTSTPPLSPTVIVSLPAHSAHSSPPARTLFFPIIPLSSTSSSPTAPSAHALPPHFHSHAHLHASPFTSGTASPFYHDPHLEQRDECADVRATLLLLRRPIRWAVLRARGLTSGPFSFLVEAVAQTGVGVRSIARGGMSLCSKRAGREPRAMIASEKVGRGVLGGVLGGKGWLLVVCIFVLIFVGLVPA</sequence>
<reference evidence="3" key="1">
    <citation type="submission" date="2023-03" db="EMBL/GenBank/DDBJ databases">
        <title>Massive genome expansion in bonnet fungi (Mycena s.s.) driven by repeated elements and novel gene families across ecological guilds.</title>
        <authorList>
            <consortium name="Lawrence Berkeley National Laboratory"/>
            <person name="Harder C.B."/>
            <person name="Miyauchi S."/>
            <person name="Viragh M."/>
            <person name="Kuo A."/>
            <person name="Thoen E."/>
            <person name="Andreopoulos B."/>
            <person name="Lu D."/>
            <person name="Skrede I."/>
            <person name="Drula E."/>
            <person name="Henrissat B."/>
            <person name="Morin E."/>
            <person name="Kohler A."/>
            <person name="Barry K."/>
            <person name="LaButti K."/>
            <person name="Morin E."/>
            <person name="Salamov A."/>
            <person name="Lipzen A."/>
            <person name="Mereny Z."/>
            <person name="Hegedus B."/>
            <person name="Baldrian P."/>
            <person name="Stursova M."/>
            <person name="Weitz H."/>
            <person name="Taylor A."/>
            <person name="Grigoriev I.V."/>
            <person name="Nagy L.G."/>
            <person name="Martin F."/>
            <person name="Kauserud H."/>
        </authorList>
    </citation>
    <scope>NUCLEOTIDE SEQUENCE</scope>
    <source>
        <strain evidence="3">CBHHK002</strain>
    </source>
</reference>
<organism evidence="3 4">
    <name type="scientific">Mycena albidolilacea</name>
    <dbReference type="NCBI Taxonomy" id="1033008"/>
    <lineage>
        <taxon>Eukaryota</taxon>
        <taxon>Fungi</taxon>
        <taxon>Dikarya</taxon>
        <taxon>Basidiomycota</taxon>
        <taxon>Agaricomycotina</taxon>
        <taxon>Agaricomycetes</taxon>
        <taxon>Agaricomycetidae</taxon>
        <taxon>Agaricales</taxon>
        <taxon>Marasmiineae</taxon>
        <taxon>Mycenaceae</taxon>
        <taxon>Mycena</taxon>
    </lineage>
</organism>
<feature type="transmembrane region" description="Helical" evidence="2">
    <location>
        <begin position="233"/>
        <end position="258"/>
    </location>
</feature>
<dbReference type="AlphaFoldDB" id="A0AAD7E6J3"/>
<gene>
    <name evidence="3" type="ORF">DFH08DRAFT_979366</name>
</gene>
<evidence type="ECO:0000256" key="1">
    <source>
        <dbReference type="SAM" id="MobiDB-lite"/>
    </source>
</evidence>
<proteinExistence type="predicted"/>
<keyword evidence="2" id="KW-0812">Transmembrane</keyword>
<keyword evidence="2" id="KW-0472">Membrane</keyword>